<accession>A0ABR9ZNE7</accession>
<name>A0ABR9ZNE7_9FIRM</name>
<dbReference type="Pfam" id="PF14286">
    <property type="entry name" value="DHHW"/>
    <property type="match status" value="1"/>
</dbReference>
<sequence length="428" mass="48784">MKRFYFPALFFLIFILVFNIMSFSNNGALMLNAINSRSSLWDSIADRSLFDDIETIYSDDFPWRTSFLSLSAQMDSLKGFSNKMSIIDTEGINVASDWKQQTNTHNDSVSENASKQMPESDGVEEDLVNTVEMGSVLIMDNTAYELNIYNPDAISLYAQTLNAFKSKLPETVAVDAMLVPTQIEFLDDPEVKALTYSQSETINEAYKQLVNVNPIDVLETLNDHANEYIYFRTDHHWTQLGAFYAYEIYKKALKSESDTELALEPYQTDVHYELSNYLGSLYRVTQSEVLRSTPDIVNVNVPKSAQSAVFYFGSDLIGEPNPVVSELYSTPEDEYAVFLKGDHALIQIVSKDACSNDKLLVIKDSYANAFIPYLTADFKDIYVIDPRLWEGNLIDFVREQKVDRVLFLNYALINRFNGYNELLGEIFN</sequence>
<evidence type="ECO:0000313" key="2">
    <source>
        <dbReference type="EMBL" id="MBF4691993.1"/>
    </source>
</evidence>
<protein>
    <recommendedName>
        <fullName evidence="4">DHHW protein</fullName>
    </recommendedName>
</protein>
<dbReference type="EMBL" id="JADKNH010000001">
    <property type="protein sequence ID" value="MBF4691993.1"/>
    <property type="molecule type" value="Genomic_DNA"/>
</dbReference>
<evidence type="ECO:0000256" key="1">
    <source>
        <dbReference type="SAM" id="MobiDB-lite"/>
    </source>
</evidence>
<dbReference type="Proteomes" id="UP000614200">
    <property type="component" value="Unassembled WGS sequence"/>
</dbReference>
<feature type="region of interest" description="Disordered" evidence="1">
    <location>
        <begin position="99"/>
        <end position="122"/>
    </location>
</feature>
<comment type="caution">
    <text evidence="2">The sequence shown here is derived from an EMBL/GenBank/DDBJ whole genome shotgun (WGS) entry which is preliminary data.</text>
</comment>
<proteinExistence type="predicted"/>
<organism evidence="2 3">
    <name type="scientific">Fusibacter ferrireducens</name>
    <dbReference type="NCBI Taxonomy" id="2785058"/>
    <lineage>
        <taxon>Bacteria</taxon>
        <taxon>Bacillati</taxon>
        <taxon>Bacillota</taxon>
        <taxon>Clostridia</taxon>
        <taxon>Eubacteriales</taxon>
        <taxon>Eubacteriales Family XII. Incertae Sedis</taxon>
        <taxon>Fusibacter</taxon>
    </lineage>
</organism>
<gene>
    <name evidence="2" type="ORF">ISU02_02630</name>
</gene>
<dbReference type="InterPro" id="IPR025945">
    <property type="entry name" value="DHHW"/>
</dbReference>
<reference evidence="2 3" key="1">
    <citation type="submission" date="2020-11" db="EMBL/GenBank/DDBJ databases">
        <title>Fusibacter basophilias sp. nov.</title>
        <authorList>
            <person name="Qiu D."/>
        </authorList>
    </citation>
    <scope>NUCLEOTIDE SEQUENCE [LARGE SCALE GENOMIC DNA]</scope>
    <source>
        <strain evidence="2 3">Q10-2</strain>
    </source>
</reference>
<feature type="compositionally biased region" description="Polar residues" evidence="1">
    <location>
        <begin position="99"/>
        <end position="117"/>
    </location>
</feature>
<keyword evidence="3" id="KW-1185">Reference proteome</keyword>
<evidence type="ECO:0008006" key="4">
    <source>
        <dbReference type="Google" id="ProtNLM"/>
    </source>
</evidence>
<evidence type="ECO:0000313" key="3">
    <source>
        <dbReference type="Proteomes" id="UP000614200"/>
    </source>
</evidence>
<dbReference type="RefSeq" id="WP_194700219.1">
    <property type="nucleotide sequence ID" value="NZ_JADKNH010000001.1"/>
</dbReference>